<evidence type="ECO:0000259" key="1">
    <source>
        <dbReference type="Pfam" id="PF11823"/>
    </source>
</evidence>
<comment type="caution">
    <text evidence="2">The sequence shown here is derived from an EMBL/GenBank/DDBJ whole genome shotgun (WGS) entry which is preliminary data.</text>
</comment>
<dbReference type="Pfam" id="PF11823">
    <property type="entry name" value="Se_S_carrier"/>
    <property type="match status" value="1"/>
</dbReference>
<evidence type="ECO:0000313" key="2">
    <source>
        <dbReference type="EMBL" id="RRJ62992.1"/>
    </source>
</evidence>
<proteinExistence type="predicted"/>
<dbReference type="InterPro" id="IPR021778">
    <property type="entry name" value="Se/S_carrier-like"/>
</dbReference>
<dbReference type="AlphaFoldDB" id="A0A3P3TXZ6"/>
<sequence length="105" mass="11822">MEETGIIYSDYSHVFKKGGTTVGEVWLVMAFDSTQQALRAEMLLEYAEIDIDLCPTPKEITAGCALSIRFPSEALERVKEIIRSETVEIRGIYSPRPMGYDSIEL</sequence>
<reference evidence="2 3" key="1">
    <citation type="submission" date="2018-11" db="EMBL/GenBank/DDBJ databases">
        <title>Genome sequencing of Paenibacillus sp. KCOM 3021 (= ChDC PVNT-B20).</title>
        <authorList>
            <person name="Kook J.-K."/>
            <person name="Park S.-N."/>
            <person name="Lim Y.K."/>
        </authorList>
    </citation>
    <scope>NUCLEOTIDE SEQUENCE [LARGE SCALE GENOMIC DNA]</scope>
    <source>
        <strain evidence="2 3">KCOM 3021</strain>
    </source>
</reference>
<accession>A0A3P3TXZ6</accession>
<dbReference type="OrthoDB" id="3192849at2"/>
<organism evidence="2 3">
    <name type="scientific">Paenibacillus oralis</name>
    <dbReference type="NCBI Taxonomy" id="2490856"/>
    <lineage>
        <taxon>Bacteria</taxon>
        <taxon>Bacillati</taxon>
        <taxon>Bacillota</taxon>
        <taxon>Bacilli</taxon>
        <taxon>Bacillales</taxon>
        <taxon>Paenibacillaceae</taxon>
        <taxon>Paenibacillus</taxon>
    </lineage>
</organism>
<keyword evidence="3" id="KW-1185">Reference proteome</keyword>
<protein>
    <submittedName>
        <fullName evidence="2">DUF3343 domain-containing protein</fullName>
    </submittedName>
</protein>
<gene>
    <name evidence="2" type="ORF">EHV15_08700</name>
</gene>
<dbReference type="Proteomes" id="UP000267017">
    <property type="component" value="Unassembled WGS sequence"/>
</dbReference>
<evidence type="ECO:0000313" key="3">
    <source>
        <dbReference type="Proteomes" id="UP000267017"/>
    </source>
</evidence>
<dbReference type="EMBL" id="RRCN01000001">
    <property type="protein sequence ID" value="RRJ62992.1"/>
    <property type="molecule type" value="Genomic_DNA"/>
</dbReference>
<feature type="domain" description="Putative Se/S carrier protein-like" evidence="1">
    <location>
        <begin position="28"/>
        <end position="94"/>
    </location>
</feature>
<name>A0A3P3TXZ6_9BACL</name>